<keyword evidence="7 12" id="KW-0106">Calcium</keyword>
<name>A0A6F9DNY4_9ASCI</name>
<evidence type="ECO:0000256" key="3">
    <source>
        <dbReference type="ARBA" id="ARBA00022692"/>
    </source>
</evidence>
<feature type="region of interest" description="Disordered" evidence="15">
    <location>
        <begin position="704"/>
        <end position="733"/>
    </location>
</feature>
<dbReference type="FunFam" id="4.10.900.10:FF:000001">
    <property type="entry name" value="Cadherin 2"/>
    <property type="match status" value="1"/>
</dbReference>
<organism evidence="19">
    <name type="scientific">Phallusia mammillata</name>
    <dbReference type="NCBI Taxonomy" id="59560"/>
    <lineage>
        <taxon>Eukaryota</taxon>
        <taxon>Metazoa</taxon>
        <taxon>Chordata</taxon>
        <taxon>Tunicata</taxon>
        <taxon>Ascidiacea</taxon>
        <taxon>Phlebobranchia</taxon>
        <taxon>Ascidiidae</taxon>
        <taxon>Phallusia</taxon>
    </lineage>
</organism>
<dbReference type="InterPro" id="IPR039808">
    <property type="entry name" value="Cadherin"/>
</dbReference>
<dbReference type="GO" id="GO:0000902">
    <property type="term" value="P:cell morphogenesis"/>
    <property type="evidence" value="ECO:0007669"/>
    <property type="project" value="TreeGrafter"/>
</dbReference>
<dbReference type="GO" id="GO:0016339">
    <property type="term" value="P:calcium-dependent cell-cell adhesion via plasma membrane cell adhesion molecules"/>
    <property type="evidence" value="ECO:0007669"/>
    <property type="project" value="TreeGrafter"/>
</dbReference>
<dbReference type="GO" id="GO:0045296">
    <property type="term" value="F:cadherin binding"/>
    <property type="evidence" value="ECO:0007669"/>
    <property type="project" value="TreeGrafter"/>
</dbReference>
<evidence type="ECO:0000256" key="1">
    <source>
        <dbReference type="ARBA" id="ARBA00004251"/>
    </source>
</evidence>
<dbReference type="PANTHER" id="PTHR24027:SF422">
    <property type="entry name" value="CADHERIN DOMAIN-CONTAINING PROTEIN"/>
    <property type="match status" value="1"/>
</dbReference>
<keyword evidence="3 13" id="KW-0812">Transmembrane</keyword>
<evidence type="ECO:0000256" key="11">
    <source>
        <dbReference type="ARBA" id="ARBA00023180"/>
    </source>
</evidence>
<evidence type="ECO:0000313" key="19">
    <source>
        <dbReference type="EMBL" id="CAB3264693.1"/>
    </source>
</evidence>
<feature type="domain" description="Cadherin" evidence="18">
    <location>
        <begin position="173"/>
        <end position="282"/>
    </location>
</feature>
<feature type="domain" description="Cadherin" evidence="18">
    <location>
        <begin position="283"/>
        <end position="402"/>
    </location>
</feature>
<dbReference type="PRINTS" id="PR00205">
    <property type="entry name" value="CADHERIN"/>
</dbReference>
<sequence length="837" mass="93880">MLRLQPFVFMACLLGLCLVFMCLQSVAGNKRDVPGLQREETLSGFARELIKGHARRKRVISHPVLSRKKRWDFTTYSVTEEQNPPQRIARMHSSFDNYTDSVIYSIEGEGAGSLFRIERLTGKLFAQHKLDRESKDSYQLMVFAKNLQGQEVEAPSNITITVQDINDHPPKFPPGQHYAVVKERSPIKTLVTTIFARDEDDPNQPYGQIGYSLVQGNASNKFAIHEMFGTVKTITSNLDREETDTYKLVIKAVDSPRADLHFSATTTLTISIADVNDNPPTFVDKPFKHTTPEDAAIGSQLMRVSTTDPDARENKLCKYSIIEGQDSNKFEIVTLDNQGVIKVKERLDYETAENKMYHIRIKATNIHLDPELSYLGPMEDEADLTIRVTDVDEPPEFTQPTFEFSVSEDAMKGFPIGSVLAKDPEGDSFTYYMTDKEGKFQIDGSSGMIFVAGQLDRETKEKYEITVTAGTPAWKSPDSVAKVIIRLADVNDHPPQPLDGDKLEYIVCENHPDDIQELKPKVKMTDVDDPNSNGAPFHFSFQTRNKDFRLVNNGDDTASLFTVRKDYSASEKYQFPIIVSDNGKPQLNATYLLTVRVCKCADGVPQCDAMLTKGGIKLEVLIFLILACLLLLVLVVVLLTVRRRRRLRSDALIKASTSSFDDEDIRENIIQYDEEGGGEEDTAAYDLSALQKDYCSSASGSQVKFRMSSPPSTKVSLLPPYDPTSNKRRPIPSEDIRDFVIDRKAAEDDDDRKLAFDSLQIYVYEGEGSDAGSLSSLCTSSDESVQDYDYLCEWGPRFKKIADIYGAGKPDYSDNSASKASADLMRDTLSRPGRFKH</sequence>
<comment type="subcellular location">
    <subcellularLocation>
        <location evidence="1 13">Cell membrane</location>
        <topology evidence="1 13">Single-pass type I membrane protein</topology>
    </subcellularLocation>
</comment>
<evidence type="ECO:0000256" key="15">
    <source>
        <dbReference type="SAM" id="MobiDB-lite"/>
    </source>
</evidence>
<evidence type="ECO:0000256" key="14">
    <source>
        <dbReference type="RuleBase" id="RU004357"/>
    </source>
</evidence>
<feature type="domain" description="Cadherin" evidence="18">
    <location>
        <begin position="70"/>
        <end position="172"/>
    </location>
</feature>
<dbReference type="PANTHER" id="PTHR24027">
    <property type="entry name" value="CADHERIN-23"/>
    <property type="match status" value="1"/>
</dbReference>
<dbReference type="InterPro" id="IPR002126">
    <property type="entry name" value="Cadherin-like_dom"/>
</dbReference>
<keyword evidence="6" id="KW-0677">Repeat</keyword>
<evidence type="ECO:0000256" key="8">
    <source>
        <dbReference type="ARBA" id="ARBA00022889"/>
    </source>
</evidence>
<keyword evidence="2" id="KW-1003">Cell membrane</keyword>
<evidence type="ECO:0000256" key="4">
    <source>
        <dbReference type="ARBA" id="ARBA00022723"/>
    </source>
</evidence>
<evidence type="ECO:0000256" key="6">
    <source>
        <dbReference type="ARBA" id="ARBA00022737"/>
    </source>
</evidence>
<keyword evidence="5 17" id="KW-0732">Signal</keyword>
<dbReference type="Pfam" id="PF00028">
    <property type="entry name" value="Cadherin"/>
    <property type="match status" value="4"/>
</dbReference>
<dbReference type="SUPFAM" id="SSF49313">
    <property type="entry name" value="Cadherin-like"/>
    <property type="match status" value="5"/>
</dbReference>
<evidence type="ECO:0000256" key="17">
    <source>
        <dbReference type="SAM" id="SignalP"/>
    </source>
</evidence>
<evidence type="ECO:0000256" key="9">
    <source>
        <dbReference type="ARBA" id="ARBA00022989"/>
    </source>
</evidence>
<dbReference type="Gene3D" id="4.10.900.10">
    <property type="entry name" value="TCF3-CBD (Catenin binding domain)"/>
    <property type="match status" value="1"/>
</dbReference>
<evidence type="ECO:0000256" key="7">
    <source>
        <dbReference type="ARBA" id="ARBA00022837"/>
    </source>
</evidence>
<dbReference type="GO" id="GO:0034332">
    <property type="term" value="P:adherens junction organization"/>
    <property type="evidence" value="ECO:0007669"/>
    <property type="project" value="TreeGrafter"/>
</dbReference>
<dbReference type="Pfam" id="PF01049">
    <property type="entry name" value="CADH_Y-type_LIR"/>
    <property type="match status" value="1"/>
</dbReference>
<evidence type="ECO:0000256" key="16">
    <source>
        <dbReference type="SAM" id="Phobius"/>
    </source>
</evidence>
<dbReference type="PROSITE" id="PS00232">
    <property type="entry name" value="CADHERIN_1"/>
    <property type="match status" value="2"/>
</dbReference>
<feature type="region of interest" description="Disordered" evidence="15">
    <location>
        <begin position="809"/>
        <end position="837"/>
    </location>
</feature>
<dbReference type="Gene3D" id="2.60.40.60">
    <property type="entry name" value="Cadherins"/>
    <property type="match status" value="5"/>
</dbReference>
<feature type="chain" id="PRO_5026228807" evidence="17">
    <location>
        <begin position="29"/>
        <end position="837"/>
    </location>
</feature>
<proteinExistence type="evidence at transcript level"/>
<feature type="domain" description="Cadherin" evidence="18">
    <location>
        <begin position="398"/>
        <end position="497"/>
    </location>
</feature>
<dbReference type="InterPro" id="IPR027397">
    <property type="entry name" value="Catenin-bd_sf"/>
</dbReference>
<dbReference type="EMBL" id="LR788831">
    <property type="protein sequence ID" value="CAB3264693.1"/>
    <property type="molecule type" value="mRNA"/>
</dbReference>
<dbReference type="InterPro" id="IPR020894">
    <property type="entry name" value="Cadherin_CS"/>
</dbReference>
<keyword evidence="9 16" id="KW-1133">Transmembrane helix</keyword>
<reference evidence="19" key="1">
    <citation type="submission" date="2020-04" db="EMBL/GenBank/DDBJ databases">
        <authorList>
            <person name="Neveu A P."/>
        </authorList>
    </citation>
    <scope>NUCLEOTIDE SEQUENCE</scope>
    <source>
        <tissue evidence="19">Whole embryo</tissue>
    </source>
</reference>
<keyword evidence="10 16" id="KW-0472">Membrane</keyword>
<dbReference type="GO" id="GO:0007156">
    <property type="term" value="P:homophilic cell adhesion via plasma membrane adhesion molecules"/>
    <property type="evidence" value="ECO:0007669"/>
    <property type="project" value="InterPro"/>
</dbReference>
<dbReference type="SMART" id="SM00112">
    <property type="entry name" value="CA"/>
    <property type="match status" value="5"/>
</dbReference>
<dbReference type="GO" id="GO:0016477">
    <property type="term" value="P:cell migration"/>
    <property type="evidence" value="ECO:0007669"/>
    <property type="project" value="TreeGrafter"/>
</dbReference>
<feature type="domain" description="Cadherin" evidence="18">
    <location>
        <begin position="507"/>
        <end position="607"/>
    </location>
</feature>
<dbReference type="PROSITE" id="PS50268">
    <property type="entry name" value="CADHERIN_2"/>
    <property type="match status" value="5"/>
</dbReference>
<dbReference type="GO" id="GO:0007043">
    <property type="term" value="P:cell-cell junction assembly"/>
    <property type="evidence" value="ECO:0007669"/>
    <property type="project" value="TreeGrafter"/>
</dbReference>
<evidence type="ECO:0000256" key="12">
    <source>
        <dbReference type="PROSITE-ProRule" id="PRU00043"/>
    </source>
</evidence>
<feature type="signal peptide" evidence="17">
    <location>
        <begin position="1"/>
        <end position="28"/>
    </location>
</feature>
<dbReference type="GO" id="GO:0044331">
    <property type="term" value="P:cell-cell adhesion mediated by cadherin"/>
    <property type="evidence" value="ECO:0007669"/>
    <property type="project" value="TreeGrafter"/>
</dbReference>
<evidence type="ECO:0000256" key="13">
    <source>
        <dbReference type="RuleBase" id="RU003318"/>
    </source>
</evidence>
<accession>A0A6F9DNY4</accession>
<dbReference type="GO" id="GO:0005912">
    <property type="term" value="C:adherens junction"/>
    <property type="evidence" value="ECO:0007669"/>
    <property type="project" value="TreeGrafter"/>
</dbReference>
<evidence type="ECO:0000259" key="18">
    <source>
        <dbReference type="PROSITE" id="PS50268"/>
    </source>
</evidence>
<dbReference type="GO" id="GO:0008013">
    <property type="term" value="F:beta-catenin binding"/>
    <property type="evidence" value="ECO:0007669"/>
    <property type="project" value="TreeGrafter"/>
</dbReference>
<evidence type="ECO:0000256" key="2">
    <source>
        <dbReference type="ARBA" id="ARBA00022475"/>
    </source>
</evidence>
<comment type="function">
    <text evidence="14">Cadherins are calcium-dependent cell adhesion proteins.</text>
</comment>
<dbReference type="GO" id="GO:0016342">
    <property type="term" value="C:catenin complex"/>
    <property type="evidence" value="ECO:0007669"/>
    <property type="project" value="TreeGrafter"/>
</dbReference>
<feature type="transmembrane region" description="Helical" evidence="16">
    <location>
        <begin position="620"/>
        <end position="641"/>
    </location>
</feature>
<gene>
    <name evidence="19" type="primary">Pcdh7</name>
</gene>
<dbReference type="FunFam" id="2.60.40.60:FF:000202">
    <property type="entry name" value="cadherin-8 isoform X4"/>
    <property type="match status" value="1"/>
</dbReference>
<keyword evidence="4" id="KW-0479">Metal-binding</keyword>
<dbReference type="InterPro" id="IPR000233">
    <property type="entry name" value="Cadherin_Y-type_LIR"/>
</dbReference>
<dbReference type="FunFam" id="2.60.40.60:FF:000081">
    <property type="entry name" value="protocadherin Fat 4"/>
    <property type="match status" value="1"/>
</dbReference>
<dbReference type="GO" id="GO:0005509">
    <property type="term" value="F:calcium ion binding"/>
    <property type="evidence" value="ECO:0007669"/>
    <property type="project" value="UniProtKB-UniRule"/>
</dbReference>
<dbReference type="CDD" id="cd11304">
    <property type="entry name" value="Cadherin_repeat"/>
    <property type="match status" value="5"/>
</dbReference>
<dbReference type="InterPro" id="IPR015919">
    <property type="entry name" value="Cadherin-like_sf"/>
</dbReference>
<keyword evidence="11" id="KW-0325">Glycoprotein</keyword>
<dbReference type="AlphaFoldDB" id="A0A6F9DNY4"/>
<evidence type="ECO:0000256" key="10">
    <source>
        <dbReference type="ARBA" id="ARBA00023136"/>
    </source>
</evidence>
<protein>
    <submittedName>
        <fullName evidence="19">Cadherin-7</fullName>
    </submittedName>
</protein>
<keyword evidence="8 13" id="KW-0130">Cell adhesion</keyword>
<evidence type="ECO:0000256" key="5">
    <source>
        <dbReference type="ARBA" id="ARBA00022729"/>
    </source>
</evidence>